<comment type="caution">
    <text evidence="2">The sequence shown here is derived from an EMBL/GenBank/DDBJ whole genome shotgun (WGS) entry which is preliminary data.</text>
</comment>
<feature type="region of interest" description="Disordered" evidence="1">
    <location>
        <begin position="98"/>
        <end position="124"/>
    </location>
</feature>
<proteinExistence type="predicted"/>
<reference evidence="2" key="1">
    <citation type="journal article" date="2022" name="Plant J.">
        <title>Strategies of tolerance reflected in two North American maple genomes.</title>
        <authorList>
            <person name="McEvoy S.L."/>
            <person name="Sezen U.U."/>
            <person name="Trouern-Trend A."/>
            <person name="McMahon S.M."/>
            <person name="Schaberg P.G."/>
            <person name="Yang J."/>
            <person name="Wegrzyn J.L."/>
            <person name="Swenson N.G."/>
        </authorList>
    </citation>
    <scope>NUCLEOTIDE SEQUENCE</scope>
    <source>
        <strain evidence="2">NS2018</strain>
    </source>
</reference>
<feature type="region of interest" description="Disordered" evidence="1">
    <location>
        <begin position="1"/>
        <end position="31"/>
    </location>
</feature>
<protein>
    <submittedName>
        <fullName evidence="2">Uncharacterized protein</fullName>
    </submittedName>
</protein>
<sequence length="597" mass="65791">MEEGSSSTSTSDPPQQKTTLSTDQFSAQEPRAVTGVNLGLKSSNLLEDVPPVAGEQVPSPIVAGAQVVVVAEQVPLPVAAAIAVPRVVAGVNLGLKMEEGSSSTSGPPPLKQQKTTLSTDQVSAQEPRAVAGVNLGLKMKMEEGSSSTSGPTLKQQKTTLSPGVNLEDPPPVAEQVFEIEDNSEGEYRCAKMKMKMKMEEGSSSTSGPPLKQQKPRAVAGVNLGLKMKMEEGSSSTSGPTLKQQNTTLSIEQVPAQEPGVNLEDPPPVAEQVFEIEDNSEWEYRWAKMKQIEDGRARNLAEHFRSFRRRRFTGLPALSSQRDLLHFHIATSLNHHVFCRNFAKKCHGGRLFQILHEEWLQYRVPKAVDAEDIVLAAVPTLPQAPFPKVTPLASVVVPQAPWVVARDFYVYLESFNIRYSGAGSDRTLRDLIHFHLEMSQDPRSFCESLAVEISVVGDRQIFYDRLQRLLWEEFEAYGAYLAAGHPIIAEETFFAFGDKVSLFILAIQKTVILSCSLPAGQQVTHRYMRDVNKAVKELAKIFLEKTDLNIMLLSTEDLIEITLKVLGPEIPGFIMENFPYLMQPGRGSDEKQNEIGKP</sequence>
<feature type="compositionally biased region" description="Polar residues" evidence="1">
    <location>
        <begin position="112"/>
        <end position="124"/>
    </location>
</feature>
<reference evidence="2" key="2">
    <citation type="submission" date="2023-06" db="EMBL/GenBank/DDBJ databases">
        <authorList>
            <person name="Swenson N.G."/>
            <person name="Wegrzyn J.L."/>
            <person name="Mcevoy S.L."/>
        </authorList>
    </citation>
    <scope>NUCLEOTIDE SEQUENCE</scope>
    <source>
        <strain evidence="2">NS2018</strain>
        <tissue evidence="2">Leaf</tissue>
    </source>
</reference>
<organism evidence="2 3">
    <name type="scientific">Acer saccharum</name>
    <name type="common">Sugar maple</name>
    <dbReference type="NCBI Taxonomy" id="4024"/>
    <lineage>
        <taxon>Eukaryota</taxon>
        <taxon>Viridiplantae</taxon>
        <taxon>Streptophyta</taxon>
        <taxon>Embryophyta</taxon>
        <taxon>Tracheophyta</taxon>
        <taxon>Spermatophyta</taxon>
        <taxon>Magnoliopsida</taxon>
        <taxon>eudicotyledons</taxon>
        <taxon>Gunneridae</taxon>
        <taxon>Pentapetalae</taxon>
        <taxon>rosids</taxon>
        <taxon>malvids</taxon>
        <taxon>Sapindales</taxon>
        <taxon>Sapindaceae</taxon>
        <taxon>Hippocastanoideae</taxon>
        <taxon>Acereae</taxon>
        <taxon>Acer</taxon>
    </lineage>
</organism>
<evidence type="ECO:0000313" key="2">
    <source>
        <dbReference type="EMBL" id="KAK0601381.1"/>
    </source>
</evidence>
<dbReference type="EMBL" id="JAUESC010000003">
    <property type="protein sequence ID" value="KAK0601381.1"/>
    <property type="molecule type" value="Genomic_DNA"/>
</dbReference>
<feature type="compositionally biased region" description="Polar residues" evidence="1">
    <location>
        <begin position="12"/>
        <end position="27"/>
    </location>
</feature>
<evidence type="ECO:0000313" key="3">
    <source>
        <dbReference type="Proteomes" id="UP001168877"/>
    </source>
</evidence>
<dbReference type="Proteomes" id="UP001168877">
    <property type="component" value="Unassembled WGS sequence"/>
</dbReference>
<feature type="compositionally biased region" description="Polar residues" evidence="1">
    <location>
        <begin position="144"/>
        <end position="162"/>
    </location>
</feature>
<feature type="compositionally biased region" description="Low complexity" evidence="1">
    <location>
        <begin position="1"/>
        <end position="11"/>
    </location>
</feature>
<accession>A0AA39SMT8</accession>
<dbReference type="AlphaFoldDB" id="A0AA39SMT8"/>
<evidence type="ECO:0000256" key="1">
    <source>
        <dbReference type="SAM" id="MobiDB-lite"/>
    </source>
</evidence>
<name>A0AA39SMT8_ACESA</name>
<gene>
    <name evidence="2" type="ORF">LWI29_023747</name>
</gene>
<feature type="region of interest" description="Disordered" evidence="1">
    <location>
        <begin position="142"/>
        <end position="169"/>
    </location>
</feature>
<keyword evidence="3" id="KW-1185">Reference proteome</keyword>